<name>A0ABU7RYG2_9ACTN</name>
<dbReference type="RefSeq" id="WP_331216620.1">
    <property type="nucleotide sequence ID" value="NZ_JAZGQK010000021.1"/>
</dbReference>
<evidence type="ECO:0000256" key="2">
    <source>
        <dbReference type="SAM" id="SignalP"/>
    </source>
</evidence>
<protein>
    <recommendedName>
        <fullName evidence="5">Lipoprotein</fullName>
    </recommendedName>
</protein>
<dbReference type="Proteomes" id="UP001332243">
    <property type="component" value="Unassembled WGS sequence"/>
</dbReference>
<feature type="region of interest" description="Disordered" evidence="1">
    <location>
        <begin position="24"/>
        <end position="53"/>
    </location>
</feature>
<feature type="chain" id="PRO_5046473334" description="Lipoprotein" evidence="2">
    <location>
        <begin position="21"/>
        <end position="197"/>
    </location>
</feature>
<comment type="caution">
    <text evidence="3">The sequence shown here is derived from an EMBL/GenBank/DDBJ whole genome shotgun (WGS) entry which is preliminary data.</text>
</comment>
<sequence length="197" mass="20986">MRRKSAYAAALVFAAILALTGCTGEGEQGGSRDAQRMTDESGPPPGVPSRSGQLGAVVATRQGSVSGTNWSKPIRVELYELRRDQGFVTVNVRITDTTPEGGGGVFGWRAADFFSVEGSAGADGFDSVYLLDRKNRKKYLVARDAQKVCLCSTKLGLHVQPQQTIGLYATFGAPPDDVTVVDVYVPQVEAFENVPLG</sequence>
<organism evidence="3 4">
    <name type="scientific">Plantactinospora sonchi</name>
    <dbReference type="NCBI Taxonomy" id="1544735"/>
    <lineage>
        <taxon>Bacteria</taxon>
        <taxon>Bacillati</taxon>
        <taxon>Actinomycetota</taxon>
        <taxon>Actinomycetes</taxon>
        <taxon>Micromonosporales</taxon>
        <taxon>Micromonosporaceae</taxon>
        <taxon>Plantactinospora</taxon>
    </lineage>
</organism>
<gene>
    <name evidence="3" type="ORF">V1633_23915</name>
</gene>
<keyword evidence="4" id="KW-1185">Reference proteome</keyword>
<feature type="signal peptide" evidence="2">
    <location>
        <begin position="1"/>
        <end position="20"/>
    </location>
</feature>
<proteinExistence type="predicted"/>
<dbReference type="PROSITE" id="PS51257">
    <property type="entry name" value="PROKAR_LIPOPROTEIN"/>
    <property type="match status" value="1"/>
</dbReference>
<evidence type="ECO:0000313" key="3">
    <source>
        <dbReference type="EMBL" id="MEE6261536.1"/>
    </source>
</evidence>
<evidence type="ECO:0000256" key="1">
    <source>
        <dbReference type="SAM" id="MobiDB-lite"/>
    </source>
</evidence>
<accession>A0ABU7RYG2</accession>
<evidence type="ECO:0000313" key="4">
    <source>
        <dbReference type="Proteomes" id="UP001332243"/>
    </source>
</evidence>
<dbReference type="EMBL" id="JAZGQK010000021">
    <property type="protein sequence ID" value="MEE6261536.1"/>
    <property type="molecule type" value="Genomic_DNA"/>
</dbReference>
<reference evidence="3 4" key="1">
    <citation type="submission" date="2024-01" db="EMBL/GenBank/DDBJ databases">
        <title>Genome insights into Plantactinospora sonchi sp. nov.</title>
        <authorList>
            <person name="Wang L."/>
        </authorList>
    </citation>
    <scope>NUCLEOTIDE SEQUENCE [LARGE SCALE GENOMIC DNA]</scope>
    <source>
        <strain evidence="3 4">NEAU-QY2</strain>
    </source>
</reference>
<keyword evidence="2" id="KW-0732">Signal</keyword>
<evidence type="ECO:0008006" key="5">
    <source>
        <dbReference type="Google" id="ProtNLM"/>
    </source>
</evidence>